<evidence type="ECO:0000259" key="7">
    <source>
        <dbReference type="Pfam" id="PF02010"/>
    </source>
</evidence>
<dbReference type="InterPro" id="IPR000203">
    <property type="entry name" value="GPS"/>
</dbReference>
<feature type="domain" description="PKD/REJ-like" evidence="7">
    <location>
        <begin position="2"/>
        <end position="489"/>
    </location>
</feature>
<keyword evidence="2 6" id="KW-0812">Transmembrane</keyword>
<organism evidence="8 9">
    <name type="scientific">Adineta steineri</name>
    <dbReference type="NCBI Taxonomy" id="433720"/>
    <lineage>
        <taxon>Eukaryota</taxon>
        <taxon>Metazoa</taxon>
        <taxon>Spiralia</taxon>
        <taxon>Gnathifera</taxon>
        <taxon>Rotifera</taxon>
        <taxon>Eurotatoria</taxon>
        <taxon>Bdelloidea</taxon>
        <taxon>Adinetida</taxon>
        <taxon>Adinetidae</taxon>
        <taxon>Adineta</taxon>
    </lineage>
</organism>
<dbReference type="GO" id="GO:0005886">
    <property type="term" value="C:plasma membrane"/>
    <property type="evidence" value="ECO:0007669"/>
    <property type="project" value="TreeGrafter"/>
</dbReference>
<evidence type="ECO:0000256" key="5">
    <source>
        <dbReference type="ARBA" id="ARBA00023136"/>
    </source>
</evidence>
<feature type="transmembrane region" description="Helical" evidence="6">
    <location>
        <begin position="2004"/>
        <end position="2025"/>
    </location>
</feature>
<dbReference type="InterPro" id="IPR002859">
    <property type="entry name" value="PKD/REJ-like"/>
</dbReference>
<keyword evidence="3" id="KW-0677">Repeat</keyword>
<dbReference type="PANTHER" id="PTHR46730">
    <property type="entry name" value="POLYCYSTIN-1"/>
    <property type="match status" value="1"/>
</dbReference>
<name>A0A813PWZ8_9BILA</name>
<proteinExistence type="predicted"/>
<protein>
    <recommendedName>
        <fullName evidence="7">PKD/REJ-like domain-containing protein</fullName>
    </recommendedName>
</protein>
<dbReference type="SMART" id="SM00303">
    <property type="entry name" value="GPS"/>
    <property type="match status" value="1"/>
</dbReference>
<evidence type="ECO:0000256" key="1">
    <source>
        <dbReference type="ARBA" id="ARBA00004370"/>
    </source>
</evidence>
<dbReference type="Proteomes" id="UP000663845">
    <property type="component" value="Unassembled WGS sequence"/>
</dbReference>
<evidence type="ECO:0000313" key="8">
    <source>
        <dbReference type="EMBL" id="CAF0759116.1"/>
    </source>
</evidence>
<dbReference type="GO" id="GO:0006816">
    <property type="term" value="P:calcium ion transport"/>
    <property type="evidence" value="ECO:0007669"/>
    <property type="project" value="TreeGrafter"/>
</dbReference>
<comment type="caution">
    <text evidence="8">The sequence shown here is derived from an EMBL/GenBank/DDBJ whole genome shotgun (WGS) entry which is preliminary data.</text>
</comment>
<dbReference type="Pfam" id="PF02010">
    <property type="entry name" value="REJ"/>
    <property type="match status" value="2"/>
</dbReference>
<evidence type="ECO:0000256" key="4">
    <source>
        <dbReference type="ARBA" id="ARBA00022989"/>
    </source>
</evidence>
<evidence type="ECO:0000313" key="9">
    <source>
        <dbReference type="Proteomes" id="UP000663845"/>
    </source>
</evidence>
<evidence type="ECO:0000256" key="2">
    <source>
        <dbReference type="ARBA" id="ARBA00022692"/>
    </source>
</evidence>
<reference evidence="8" key="1">
    <citation type="submission" date="2021-02" db="EMBL/GenBank/DDBJ databases">
        <authorList>
            <person name="Nowell W R."/>
        </authorList>
    </citation>
    <scope>NUCLEOTIDE SEQUENCE</scope>
</reference>
<dbReference type="PANTHER" id="PTHR46730:SF1">
    <property type="entry name" value="PLAT DOMAIN-CONTAINING PROTEIN"/>
    <property type="match status" value="1"/>
</dbReference>
<gene>
    <name evidence="8" type="ORF">JYZ213_LOCUS2953</name>
</gene>
<evidence type="ECO:0000256" key="6">
    <source>
        <dbReference type="SAM" id="Phobius"/>
    </source>
</evidence>
<sequence>MIEFNCVGSLSTTKKWTVKNCTSTSCSFEIALNEKVMTTYSELYIPSRTLDYGVYQLTLTVTMVDSPNLKSSSSAYVRITATGITANLVQLGTSMITRGNQQDLLLDPGIFSVDPDEDTFDATKWKYTYYCRIYGLYNFPNLQGILLSIDDSTIDPYNPSCLSNRSGNGTGLIFGNLTSSPNSSLTVLSGSLQSNQMYQFMIYMENRKNSSIQATGYVLVTIEVTHPQLIAVGCVISPMCVPNLEFQLLNPTTQVALFTICIGTCTNLQSIKWNIYQGSDNSTSSNSTQWTLFNNTILYENVWFFGTNTSNFTAIDQLFLNNLQISLWRFEVVYTFLSAISTSALNFIINQPPANGSCSINRLGGTITTLFNITCPNWYDVDGIQDYSLYTWTTDISQRTIIAFSSEYNFQVRLPAGDNETSLLNLVVYVRDLAGSVTQVNITSVNVMADTAIMNDLIDKITNSSSTITNNPIVRLLSSGNQNVVGQMIISLSQEFNQMNSENLHKAISNGISAVNISVSLLGSQRLQQISIPMNESALINYNIELNSLANVRDYLVTFLTNLLITTSNSIILQSTSLAQLTQATNQLTRNTLMLVSNRCYELSAALYAMFEKISYEDAQSASNQLFQCASNILDGVNGPLQGRTEVLDLDYSRANVISTDYDTDLESEWSNLNLFSDGNDFSIETIEKNRNIYYQKQLANQINSQVTQMISLLTSSLNIHINIGQKYLINTSQSFVSLETISIQSLKDRLVKQVENAQFNIPSDFILNTTSNSSISLRSRVDPLASFGNFQNTNLSRSISLSIIDQNGNEVSFEAYQNNPIRMIIPRDPNVLIPSMYLQNVTSTNSTMNNLLFNYHYINITSSLPISVHFEIHSLNRMTPTTIATTMEIIGTDRNTVDTKTSAIQTTGIISTFTIPSSIPSTTSNMYTITGSTKNTNKSITGFISSTTQISTIKSVTQSNGLLSTTTSTSHMLSTPQSCYAPAITLVPGQSSLVSPLQYRRSQDFSITSMIQLDCSGSLSTITKWKITGCTSICSDQVQTNPTITTTLSELYIPAKTLAYGIYQLTLNVTMVDTPNLKSSSSVYVQIIQSDIIVNFIGLGLSLMTYGYEQDILFDPGTYSIDPDENQFDASNWNYKYYCRIYGLNDFPNINGSLLTIDDSRTDPLNPSCLSNRSDNGISLIYKNSTLSPNSSLTILSGSLQTNQTYQFMISMTNRQNPSITDTGYLLVKIADKIPKLIVIGCVLSQMCVGNPQFQHVNPTTQVALYSICISNCVNIQNIKWNIYQGLQNSSSNSTQWILFNQMNSYNNIWFFGTNTINFTSTNQLFLNNPQVSLWQFEVVYTFISDVSSNTMNFMINQPPTNGSCSIDPLNGTITTLFTVTCFNWFDTNGIKDYTLYTWTTDPTQKTMIVCSPASNFQVRLPAGDNQTSLVNIIIVIRDLLDCTTQFNISSIRVIVNLADITDFINVLQAPSTQTNNNQFVQLLSSKNQNAIGQVVTSLSQQFNQMNTGSVNNAVSSGIPAASITVSALGSPSSPTTSTPMNETAMIEFKKELNSQANVRDYMMSFLTNLSITTASSIQLQSSSLAQLTQAPNQLTRSALAIASDQCYQLAVALYSMAAKIAYEDIQTISTQLTQCATNVLTGVNGILQERSTVLDLDLSRADESDDSTGTTQADRNLYYQQQLANTIKNQVTQIRSLITSTLNIYLNIGQNYTINTPQTFMSLEIIDSQSLNNKLIKQVGSAQFQMPSNFTLNTTDNSSISLRSTMEPLAPYGNSKISSNTNASTSISLSLIDKYGNEIPFEINENQSIQIFIPRDPNVIIPSMILQNVTTINSSSHNFLFYLQYINITSSLSISIHFEISPLDTSLAYLFIYKFDQSPQLNSSIHLIDGWTLFCPSNLTNENIYKYFIDNQQTSDHELLIYGLRELNSTEMIEFCSNNSSNNTYPIADEKFNFTSDYELRIYTSGCYYLDDDNIWKSDGLIVGSLTNHYETECLSSHLTTFAGGFIVYLNQLIGIIFLPMLIS</sequence>
<evidence type="ECO:0000256" key="3">
    <source>
        <dbReference type="ARBA" id="ARBA00022737"/>
    </source>
</evidence>
<comment type="subcellular location">
    <subcellularLocation>
        <location evidence="1">Membrane</location>
    </subcellularLocation>
</comment>
<dbReference type="EMBL" id="CAJNOG010000015">
    <property type="protein sequence ID" value="CAF0759116.1"/>
    <property type="molecule type" value="Genomic_DNA"/>
</dbReference>
<accession>A0A813PWZ8</accession>
<dbReference type="GO" id="GO:0005261">
    <property type="term" value="F:monoatomic cation channel activity"/>
    <property type="evidence" value="ECO:0007669"/>
    <property type="project" value="TreeGrafter"/>
</dbReference>
<keyword evidence="4 6" id="KW-1133">Transmembrane helix</keyword>
<keyword evidence="5 6" id="KW-0472">Membrane</keyword>
<feature type="domain" description="PKD/REJ-like" evidence="7">
    <location>
        <begin position="1012"/>
        <end position="1496"/>
    </location>
</feature>